<dbReference type="PANTHER" id="PTHR37984:SF5">
    <property type="entry name" value="PROTEIN NYNRIN-LIKE"/>
    <property type="match status" value="1"/>
</dbReference>
<evidence type="ECO:0000256" key="5">
    <source>
        <dbReference type="ARBA" id="ARBA00022801"/>
    </source>
</evidence>
<dbReference type="GO" id="GO:0004519">
    <property type="term" value="F:endonuclease activity"/>
    <property type="evidence" value="ECO:0007669"/>
    <property type="project" value="UniProtKB-KW"/>
</dbReference>
<dbReference type="InterPro" id="IPR036397">
    <property type="entry name" value="RNaseH_sf"/>
</dbReference>
<accession>A0A0C2MS41</accession>
<evidence type="ECO:0000256" key="1">
    <source>
        <dbReference type="ARBA" id="ARBA00022679"/>
    </source>
</evidence>
<name>A0A0C2MS41_THEKT</name>
<dbReference type="Pfam" id="PF17917">
    <property type="entry name" value="RT_RNaseH"/>
    <property type="match status" value="1"/>
</dbReference>
<dbReference type="Gene3D" id="3.30.420.10">
    <property type="entry name" value="Ribonuclease H-like superfamily/Ribonuclease H"/>
    <property type="match status" value="1"/>
</dbReference>
<evidence type="ECO:0000313" key="8">
    <source>
        <dbReference type="EMBL" id="KII67070.1"/>
    </source>
</evidence>
<dbReference type="InterPro" id="IPR012337">
    <property type="entry name" value="RNaseH-like_sf"/>
</dbReference>
<evidence type="ECO:0000256" key="2">
    <source>
        <dbReference type="ARBA" id="ARBA00022695"/>
    </source>
</evidence>
<dbReference type="Proteomes" id="UP000031668">
    <property type="component" value="Unassembled WGS sequence"/>
</dbReference>
<comment type="caution">
    <text evidence="8">The sequence shown here is derived from an EMBL/GenBank/DDBJ whole genome shotgun (WGS) entry which is preliminary data.</text>
</comment>
<feature type="domain" description="Reverse transcriptase RNase H-like" evidence="7">
    <location>
        <begin position="114"/>
        <end position="165"/>
    </location>
</feature>
<evidence type="ECO:0000313" key="9">
    <source>
        <dbReference type="Proteomes" id="UP000031668"/>
    </source>
</evidence>
<dbReference type="SUPFAM" id="SSF53098">
    <property type="entry name" value="Ribonuclease H-like"/>
    <property type="match status" value="1"/>
</dbReference>
<dbReference type="InterPro" id="IPR043128">
    <property type="entry name" value="Rev_trsase/Diguanyl_cyclase"/>
</dbReference>
<evidence type="ECO:0000256" key="6">
    <source>
        <dbReference type="ARBA" id="ARBA00022918"/>
    </source>
</evidence>
<dbReference type="GO" id="GO:0016787">
    <property type="term" value="F:hydrolase activity"/>
    <property type="evidence" value="ECO:0007669"/>
    <property type="project" value="UniProtKB-KW"/>
</dbReference>
<organism evidence="8 9">
    <name type="scientific">Thelohanellus kitauei</name>
    <name type="common">Myxosporean</name>
    <dbReference type="NCBI Taxonomy" id="669202"/>
    <lineage>
        <taxon>Eukaryota</taxon>
        <taxon>Metazoa</taxon>
        <taxon>Cnidaria</taxon>
        <taxon>Myxozoa</taxon>
        <taxon>Myxosporea</taxon>
        <taxon>Bivalvulida</taxon>
        <taxon>Platysporina</taxon>
        <taxon>Myxobolidae</taxon>
        <taxon>Thelohanellus</taxon>
    </lineage>
</organism>
<dbReference type="InterPro" id="IPR043502">
    <property type="entry name" value="DNA/RNA_pol_sf"/>
</dbReference>
<evidence type="ECO:0000256" key="3">
    <source>
        <dbReference type="ARBA" id="ARBA00022722"/>
    </source>
</evidence>
<keyword evidence="1" id="KW-0808">Transferase</keyword>
<keyword evidence="9" id="KW-1185">Reference proteome</keyword>
<proteinExistence type="predicted"/>
<protein>
    <recommendedName>
        <fullName evidence="7">Reverse transcriptase RNase H-like domain-containing protein</fullName>
    </recommendedName>
</protein>
<keyword evidence="3" id="KW-0540">Nuclease</keyword>
<dbReference type="Gene3D" id="3.30.70.270">
    <property type="match status" value="1"/>
</dbReference>
<dbReference type="GO" id="GO:0003964">
    <property type="term" value="F:RNA-directed DNA polymerase activity"/>
    <property type="evidence" value="ECO:0007669"/>
    <property type="project" value="UniProtKB-KW"/>
</dbReference>
<keyword evidence="5" id="KW-0378">Hydrolase</keyword>
<keyword evidence="4" id="KW-0255">Endonuclease</keyword>
<dbReference type="OrthoDB" id="425619at2759"/>
<dbReference type="PANTHER" id="PTHR37984">
    <property type="entry name" value="PROTEIN CBG26694"/>
    <property type="match status" value="1"/>
</dbReference>
<evidence type="ECO:0000259" key="7">
    <source>
        <dbReference type="Pfam" id="PF17917"/>
    </source>
</evidence>
<dbReference type="EMBL" id="JWZT01003310">
    <property type="protein sequence ID" value="KII67070.1"/>
    <property type="molecule type" value="Genomic_DNA"/>
</dbReference>
<dbReference type="InterPro" id="IPR050951">
    <property type="entry name" value="Retrovirus_Pol_polyprotein"/>
</dbReference>
<dbReference type="InterPro" id="IPR041373">
    <property type="entry name" value="RT_RNaseH"/>
</dbReference>
<evidence type="ECO:0000256" key="4">
    <source>
        <dbReference type="ARBA" id="ARBA00022759"/>
    </source>
</evidence>
<sequence length="299" mass="34351">MDNFLESSMHCQKYLYNIIIFSNEFDSHLKNIAETLSILSKVELSLNLKRCKFCCTSVSYPRYQFSLHGLPSIRISSSQSSIGQNLPIKKKSDAFSECEISTLASLRIFTLSPQNLNSIKTKYATVDKEVIDDIFAVKKFRHYLYGSKFTLSQDCETMKIVDKIRNLGHSSYHIVDGNGLNFGNTEQFLIYHCRQRCYLKDIVSDLDLNTKECLSCTSNKLKTFSQMASLQPMTPSELFSFWEVDFIGSKFNPQVCRSRFGIPDHVDLDNDTQIKGEIFKNLCQRLHIKKSAMTPHHPM</sequence>
<dbReference type="AlphaFoldDB" id="A0A0C2MS41"/>
<dbReference type="SUPFAM" id="SSF56672">
    <property type="entry name" value="DNA/RNA polymerases"/>
    <property type="match status" value="1"/>
</dbReference>
<dbReference type="GO" id="GO:0003676">
    <property type="term" value="F:nucleic acid binding"/>
    <property type="evidence" value="ECO:0007669"/>
    <property type="project" value="InterPro"/>
</dbReference>
<keyword evidence="2" id="KW-0548">Nucleotidyltransferase</keyword>
<gene>
    <name evidence="8" type="ORF">RF11_00974</name>
</gene>
<reference evidence="8 9" key="1">
    <citation type="journal article" date="2014" name="Genome Biol. Evol.">
        <title>The genome of the myxosporean Thelohanellus kitauei shows adaptations to nutrient acquisition within its fish host.</title>
        <authorList>
            <person name="Yang Y."/>
            <person name="Xiong J."/>
            <person name="Zhou Z."/>
            <person name="Huo F."/>
            <person name="Miao W."/>
            <person name="Ran C."/>
            <person name="Liu Y."/>
            <person name="Zhang J."/>
            <person name="Feng J."/>
            <person name="Wang M."/>
            <person name="Wang M."/>
            <person name="Wang L."/>
            <person name="Yao B."/>
        </authorList>
    </citation>
    <scope>NUCLEOTIDE SEQUENCE [LARGE SCALE GENOMIC DNA]</scope>
    <source>
        <strain evidence="8">Wuqing</strain>
    </source>
</reference>
<keyword evidence="6" id="KW-0695">RNA-directed DNA polymerase</keyword>